<dbReference type="RefSeq" id="WP_273424974.1">
    <property type="nucleotide sequence ID" value="NZ_JAKLLK010000122.1"/>
</dbReference>
<feature type="transmembrane region" description="Helical" evidence="6">
    <location>
        <begin position="134"/>
        <end position="153"/>
    </location>
</feature>
<accession>A0A5C7S9K7</accession>
<dbReference type="EMBL" id="SSFD01000340">
    <property type="protein sequence ID" value="TXH79605.1"/>
    <property type="molecule type" value="Genomic_DNA"/>
</dbReference>
<evidence type="ECO:0000256" key="2">
    <source>
        <dbReference type="ARBA" id="ARBA00022475"/>
    </source>
</evidence>
<keyword evidence="2" id="KW-1003">Cell membrane</keyword>
<dbReference type="Pfam" id="PF03706">
    <property type="entry name" value="LPG_synthase_TM"/>
    <property type="match status" value="1"/>
</dbReference>
<feature type="transmembrane region" description="Helical" evidence="6">
    <location>
        <begin position="244"/>
        <end position="263"/>
    </location>
</feature>
<reference evidence="7 8" key="1">
    <citation type="submission" date="2018-09" db="EMBL/GenBank/DDBJ databases">
        <title>Metagenome Assembled Genomes from an Advanced Water Purification Facility.</title>
        <authorList>
            <person name="Stamps B.W."/>
            <person name="Spear J.R."/>
        </authorList>
    </citation>
    <scope>NUCLEOTIDE SEQUENCE [LARGE SCALE GENOMIC DNA]</scope>
    <source>
        <strain evidence="7">Bin_27_1</strain>
    </source>
</reference>
<organism evidence="7 8">
    <name type="scientific">Thauera aminoaromatica</name>
    <dbReference type="NCBI Taxonomy" id="164330"/>
    <lineage>
        <taxon>Bacteria</taxon>
        <taxon>Pseudomonadati</taxon>
        <taxon>Pseudomonadota</taxon>
        <taxon>Betaproteobacteria</taxon>
        <taxon>Rhodocyclales</taxon>
        <taxon>Zoogloeaceae</taxon>
        <taxon>Thauera</taxon>
    </lineage>
</organism>
<dbReference type="AlphaFoldDB" id="A0A5C7S9K7"/>
<evidence type="ECO:0000256" key="5">
    <source>
        <dbReference type="ARBA" id="ARBA00023136"/>
    </source>
</evidence>
<name>A0A5C7S9K7_THASP</name>
<keyword evidence="3 6" id="KW-0812">Transmembrane</keyword>
<feature type="transmembrane region" description="Helical" evidence="6">
    <location>
        <begin position="165"/>
        <end position="184"/>
    </location>
</feature>
<feature type="transmembrane region" description="Helical" evidence="6">
    <location>
        <begin position="12"/>
        <end position="31"/>
    </location>
</feature>
<dbReference type="GO" id="GO:0005886">
    <property type="term" value="C:plasma membrane"/>
    <property type="evidence" value="ECO:0007669"/>
    <property type="project" value="UniProtKB-SubCell"/>
</dbReference>
<comment type="subcellular location">
    <subcellularLocation>
        <location evidence="1">Cell membrane</location>
        <topology evidence="1">Multi-pass membrane protein</topology>
    </subcellularLocation>
</comment>
<evidence type="ECO:0000256" key="3">
    <source>
        <dbReference type="ARBA" id="ARBA00022692"/>
    </source>
</evidence>
<dbReference type="Proteomes" id="UP000321192">
    <property type="component" value="Unassembled WGS sequence"/>
</dbReference>
<protein>
    <submittedName>
        <fullName evidence="7">Flippase-like domain-containing protein</fullName>
    </submittedName>
</protein>
<gene>
    <name evidence="7" type="ORF">E6Q80_20025</name>
</gene>
<dbReference type="PANTHER" id="PTHR40277:SF1">
    <property type="entry name" value="BLL5419 PROTEIN"/>
    <property type="match status" value="1"/>
</dbReference>
<feature type="transmembrane region" description="Helical" evidence="6">
    <location>
        <begin position="205"/>
        <end position="224"/>
    </location>
</feature>
<comment type="caution">
    <text evidence="7">The sequence shown here is derived from an EMBL/GenBank/DDBJ whole genome shotgun (WGS) entry which is preliminary data.</text>
</comment>
<evidence type="ECO:0000313" key="8">
    <source>
        <dbReference type="Proteomes" id="UP000321192"/>
    </source>
</evidence>
<evidence type="ECO:0000313" key="7">
    <source>
        <dbReference type="EMBL" id="TXH79605.1"/>
    </source>
</evidence>
<evidence type="ECO:0000256" key="6">
    <source>
        <dbReference type="SAM" id="Phobius"/>
    </source>
</evidence>
<feature type="transmembrane region" description="Helical" evidence="6">
    <location>
        <begin position="37"/>
        <end position="57"/>
    </location>
</feature>
<dbReference type="InterPro" id="IPR022791">
    <property type="entry name" value="L-PG_synthase/AglD"/>
</dbReference>
<keyword evidence="5 6" id="KW-0472">Membrane</keyword>
<evidence type="ECO:0000256" key="1">
    <source>
        <dbReference type="ARBA" id="ARBA00004651"/>
    </source>
</evidence>
<proteinExistence type="predicted"/>
<evidence type="ECO:0000256" key="4">
    <source>
        <dbReference type="ARBA" id="ARBA00022989"/>
    </source>
</evidence>
<dbReference type="PANTHER" id="PTHR40277">
    <property type="entry name" value="BLL5419 PROTEIN"/>
    <property type="match status" value="1"/>
</dbReference>
<keyword evidence="4 6" id="KW-1133">Transmembrane helix</keyword>
<sequence length="326" mass="33732">MSGEARRTRRPLPVLRALASLGLLAGVLWWIEPRALIAAFGAPAPAWLALALAIGVLQTALSAWRWQLTAGRLGAPLGFAHALREYYLASFLNQILPGGVMGDAARAWRHASLPGTARDAAWQAVVIERGAGQLALLLVVVASVLAAPALQVVPGRLGDAVDLRGLPWMGVLAVLALVATALAGRTRTALRSLASATRQALLGRAVLLRQLLASLLIVASYVAVWLCCMRMSGLATPPAQAAALVPWVLLAMAIPLSVAGWGIREGAAALVWQAAGLDAAEGVAASVSYGVVVLLSTLPGALALRRHEPGARSTAEATPTCRADGP</sequence>